<protein>
    <submittedName>
        <fullName evidence="3">M20/M25/M40 family metallo-hydrolase</fullName>
    </submittedName>
</protein>
<dbReference type="EMBL" id="JACLAX010000008">
    <property type="protein sequence ID" value="MBC2669463.1"/>
    <property type="molecule type" value="Genomic_DNA"/>
</dbReference>
<keyword evidence="1" id="KW-0732">Signal</keyword>
<feature type="chain" id="PRO_5031289157" evidence="1">
    <location>
        <begin position="20"/>
        <end position="446"/>
    </location>
</feature>
<dbReference type="Gene3D" id="3.40.630.10">
    <property type="entry name" value="Zn peptidases"/>
    <property type="match status" value="1"/>
</dbReference>
<keyword evidence="3" id="KW-0378">Hydrolase</keyword>
<gene>
    <name evidence="3" type="ORF">H7F53_09935</name>
</gene>
<dbReference type="PANTHER" id="PTHR12147:SF26">
    <property type="entry name" value="PEPTIDASE M28 DOMAIN-CONTAINING PROTEIN"/>
    <property type="match status" value="1"/>
</dbReference>
<dbReference type="InterPro" id="IPR045175">
    <property type="entry name" value="M28_fam"/>
</dbReference>
<feature type="signal peptide" evidence="1">
    <location>
        <begin position="1"/>
        <end position="19"/>
    </location>
</feature>
<evidence type="ECO:0000313" key="3">
    <source>
        <dbReference type="EMBL" id="MBC2669463.1"/>
    </source>
</evidence>
<dbReference type="GO" id="GO:0008235">
    <property type="term" value="F:metalloexopeptidase activity"/>
    <property type="evidence" value="ECO:0007669"/>
    <property type="project" value="InterPro"/>
</dbReference>
<proteinExistence type="predicted"/>
<organism evidence="3 4">
    <name type="scientific">Novosphingobium piscinae</name>
    <dbReference type="NCBI Taxonomy" id="1507448"/>
    <lineage>
        <taxon>Bacteria</taxon>
        <taxon>Pseudomonadati</taxon>
        <taxon>Pseudomonadota</taxon>
        <taxon>Alphaproteobacteria</taxon>
        <taxon>Sphingomonadales</taxon>
        <taxon>Sphingomonadaceae</taxon>
        <taxon>Novosphingobium</taxon>
    </lineage>
</organism>
<accession>A0A7X1KQE8</accession>
<comment type="caution">
    <text evidence="3">The sequence shown here is derived from an EMBL/GenBank/DDBJ whole genome shotgun (WGS) entry which is preliminary data.</text>
</comment>
<feature type="domain" description="Peptidase M28" evidence="2">
    <location>
        <begin position="105"/>
        <end position="311"/>
    </location>
</feature>
<dbReference type="InterPro" id="IPR007484">
    <property type="entry name" value="Peptidase_M28"/>
</dbReference>
<dbReference type="PANTHER" id="PTHR12147">
    <property type="entry name" value="METALLOPEPTIDASE M28 FAMILY MEMBER"/>
    <property type="match status" value="1"/>
</dbReference>
<evidence type="ECO:0000313" key="4">
    <source>
        <dbReference type="Proteomes" id="UP000551327"/>
    </source>
</evidence>
<sequence length="446" mass="48276">MILRTLAPLSLLLSTAALAQAQPGTAPEAVSQARLRADVDRLVGFGTRHTLSSQTDPKRGIGAARTWAEAELRKTSKACGNCLEITLPEKMVSGNRIPTPVRLVNVVAIQRGTERPNEVVIVQAHIDSRRTNEMDFTGDAPGANDDGSGTALVLEAARILSRQRFPTTIVYAVLSGEEQGLYGGRLLAEYAKAQGWTVKAVLNNDIVGNSRGSDGYVDDRHVRVFSEGPRADLDEKTRKAQRAYGGENDSPSRNLSRYIATLAGQRSDGFAVRQVWRADRAGRGGDHLPFEEFGYPAIRFSVAVEDFHRQHQDVRVDNGTPYGDLPEAMDFPYLARVTELNIAALAALARAPMPPVAKADFAVKTYTDLNWTPVAGAARYAIWRRRTDAATWQGDPVLVDAPATTTRFEGLRGDDWVFGVSARAADGSESPIASALPGGQFTPLAP</sequence>
<dbReference type="Proteomes" id="UP000551327">
    <property type="component" value="Unassembled WGS sequence"/>
</dbReference>
<dbReference type="GO" id="GO:0006508">
    <property type="term" value="P:proteolysis"/>
    <property type="evidence" value="ECO:0007669"/>
    <property type="project" value="InterPro"/>
</dbReference>
<evidence type="ECO:0000256" key="1">
    <source>
        <dbReference type="SAM" id="SignalP"/>
    </source>
</evidence>
<dbReference type="SUPFAM" id="SSF53187">
    <property type="entry name" value="Zn-dependent exopeptidases"/>
    <property type="match status" value="1"/>
</dbReference>
<keyword evidence="4" id="KW-1185">Reference proteome</keyword>
<dbReference type="Pfam" id="PF04389">
    <property type="entry name" value="Peptidase_M28"/>
    <property type="match status" value="1"/>
</dbReference>
<reference evidence="3 4" key="1">
    <citation type="submission" date="2020-08" db="EMBL/GenBank/DDBJ databases">
        <title>The genome sequence of type strain Novosphingobium piscinae KCTC 42194.</title>
        <authorList>
            <person name="Liu Y."/>
        </authorList>
    </citation>
    <scope>NUCLEOTIDE SEQUENCE [LARGE SCALE GENOMIC DNA]</scope>
    <source>
        <strain evidence="3 4">KCTC 42194</strain>
    </source>
</reference>
<dbReference type="AlphaFoldDB" id="A0A7X1KQE8"/>
<evidence type="ECO:0000259" key="2">
    <source>
        <dbReference type="Pfam" id="PF04389"/>
    </source>
</evidence>
<name>A0A7X1KQE8_9SPHN</name>
<dbReference type="RefSeq" id="WP_185679329.1">
    <property type="nucleotide sequence ID" value="NZ_JACLAX010000008.1"/>
</dbReference>